<evidence type="ECO:0000256" key="1">
    <source>
        <dbReference type="SAM" id="MobiDB-lite"/>
    </source>
</evidence>
<gene>
    <name evidence="2" type="ORF">FAZ15_20115</name>
</gene>
<protein>
    <submittedName>
        <fullName evidence="2">Uncharacterized protein</fullName>
    </submittedName>
</protein>
<organism evidence="2 3">
    <name type="scientific">Sphingobacterium olei</name>
    <dbReference type="NCBI Taxonomy" id="2571155"/>
    <lineage>
        <taxon>Bacteria</taxon>
        <taxon>Pseudomonadati</taxon>
        <taxon>Bacteroidota</taxon>
        <taxon>Sphingobacteriia</taxon>
        <taxon>Sphingobacteriales</taxon>
        <taxon>Sphingobacteriaceae</taxon>
        <taxon>Sphingobacterium</taxon>
    </lineage>
</organism>
<sequence length="119" mass="13404">MKTTNEIQLLERQGLILAMINVGPEREGQPANNPEVGETNDLDRDESDDDIDDPSLADTEPLQDDIDRIDVVEEQIMEDLEEDEIGTPYDLDIEDDTISNLDEDDILGEDNDFDDDPVV</sequence>
<name>A0A4U0NC08_9SPHI</name>
<dbReference type="EMBL" id="SUME01000011">
    <property type="protein sequence ID" value="TJZ51426.1"/>
    <property type="molecule type" value="Genomic_DNA"/>
</dbReference>
<keyword evidence="3" id="KW-1185">Reference proteome</keyword>
<feature type="region of interest" description="Disordered" evidence="1">
    <location>
        <begin position="22"/>
        <end position="119"/>
    </location>
</feature>
<evidence type="ECO:0000313" key="3">
    <source>
        <dbReference type="Proteomes" id="UP000306808"/>
    </source>
</evidence>
<dbReference type="AlphaFoldDB" id="A0A4U0NC08"/>
<dbReference type="RefSeq" id="WP_136903167.1">
    <property type="nucleotide sequence ID" value="NZ_SUME01000011.1"/>
</dbReference>
<feature type="compositionally biased region" description="Acidic residues" evidence="1">
    <location>
        <begin position="38"/>
        <end position="55"/>
    </location>
</feature>
<accession>A0A4U0NC08</accession>
<proteinExistence type="predicted"/>
<evidence type="ECO:0000313" key="2">
    <source>
        <dbReference type="EMBL" id="TJZ51426.1"/>
    </source>
</evidence>
<dbReference type="Proteomes" id="UP000306808">
    <property type="component" value="Unassembled WGS sequence"/>
</dbReference>
<feature type="compositionally biased region" description="Acidic residues" evidence="1">
    <location>
        <begin position="72"/>
        <end position="119"/>
    </location>
</feature>
<reference evidence="2 3" key="1">
    <citation type="submission" date="2019-04" db="EMBL/GenBank/DDBJ databases">
        <title>Sphingobacterium olei sp. nov., isolated from oil-contaminated soil.</title>
        <authorList>
            <person name="Liu B."/>
        </authorList>
    </citation>
    <scope>NUCLEOTIDE SEQUENCE [LARGE SCALE GENOMIC DNA]</scope>
    <source>
        <strain evidence="2 3">HAL-9</strain>
    </source>
</reference>
<comment type="caution">
    <text evidence="2">The sequence shown here is derived from an EMBL/GenBank/DDBJ whole genome shotgun (WGS) entry which is preliminary data.</text>
</comment>